<dbReference type="EMBL" id="MFIX01000158">
    <property type="protein sequence ID" value="OGG03136.1"/>
    <property type="molecule type" value="Genomic_DNA"/>
</dbReference>
<dbReference type="InterPro" id="IPR001845">
    <property type="entry name" value="HTH_ArsR_DNA-bd_dom"/>
</dbReference>
<evidence type="ECO:0000259" key="4">
    <source>
        <dbReference type="PROSITE" id="PS50987"/>
    </source>
</evidence>
<proteinExistence type="predicted"/>
<evidence type="ECO:0000313" key="6">
    <source>
        <dbReference type="Proteomes" id="UP000179129"/>
    </source>
</evidence>
<gene>
    <name evidence="5" type="ORF">A3F83_09465</name>
</gene>
<dbReference type="CDD" id="cd00090">
    <property type="entry name" value="HTH_ARSR"/>
    <property type="match status" value="1"/>
</dbReference>
<comment type="caution">
    <text evidence="5">The sequence shown here is derived from an EMBL/GenBank/DDBJ whole genome shotgun (WGS) entry which is preliminary data.</text>
</comment>
<dbReference type="InterPro" id="IPR051011">
    <property type="entry name" value="Metal_resp_trans_reg"/>
</dbReference>
<dbReference type="GO" id="GO:0003677">
    <property type="term" value="F:DNA binding"/>
    <property type="evidence" value="ECO:0007669"/>
    <property type="project" value="UniProtKB-KW"/>
</dbReference>
<sequence>MKTESFDLNDLFNLQADFCSIFQNAIRLKILWNLKSQEKSVSELCAALGVSMSNVSQHLRIMKDRRILISRKEGQRIYYRITNEKFIQGPSLVREGIVEVYGLDRQWFKKIQSSDVNT</sequence>
<reference evidence="5 6" key="1">
    <citation type="journal article" date="2016" name="Nat. Commun.">
        <title>Thousands of microbial genomes shed light on interconnected biogeochemical processes in an aquifer system.</title>
        <authorList>
            <person name="Anantharaman K."/>
            <person name="Brown C.T."/>
            <person name="Hug L.A."/>
            <person name="Sharon I."/>
            <person name="Castelle C.J."/>
            <person name="Probst A.J."/>
            <person name="Thomas B.C."/>
            <person name="Singh A."/>
            <person name="Wilkins M.J."/>
            <person name="Karaoz U."/>
            <person name="Brodie E.L."/>
            <person name="Williams K.H."/>
            <person name="Hubbard S.S."/>
            <person name="Banfield J.F."/>
        </authorList>
    </citation>
    <scope>NUCLEOTIDE SEQUENCE [LARGE SCALE GENOMIC DNA]</scope>
</reference>
<dbReference type="SUPFAM" id="SSF46785">
    <property type="entry name" value="Winged helix' DNA-binding domain"/>
    <property type="match status" value="1"/>
</dbReference>
<dbReference type="PANTHER" id="PTHR43132">
    <property type="entry name" value="ARSENICAL RESISTANCE OPERON REPRESSOR ARSR-RELATED"/>
    <property type="match status" value="1"/>
</dbReference>
<name>A0A1F5YSR1_9BACT</name>
<keyword evidence="3" id="KW-0804">Transcription</keyword>
<evidence type="ECO:0000256" key="3">
    <source>
        <dbReference type="ARBA" id="ARBA00023163"/>
    </source>
</evidence>
<accession>A0A1F5YSR1</accession>
<dbReference type="Proteomes" id="UP000179129">
    <property type="component" value="Unassembled WGS sequence"/>
</dbReference>
<dbReference type="PRINTS" id="PR00778">
    <property type="entry name" value="HTHARSR"/>
</dbReference>
<dbReference type="PROSITE" id="PS50987">
    <property type="entry name" value="HTH_ARSR_2"/>
    <property type="match status" value="1"/>
</dbReference>
<dbReference type="PANTHER" id="PTHR43132:SF2">
    <property type="entry name" value="ARSENICAL RESISTANCE OPERON REPRESSOR ARSR-RELATED"/>
    <property type="match status" value="1"/>
</dbReference>
<feature type="domain" description="HTH arsR-type" evidence="4">
    <location>
        <begin position="8"/>
        <end position="104"/>
    </location>
</feature>
<keyword evidence="1" id="KW-0805">Transcription regulation</keyword>
<organism evidence="5 6">
    <name type="scientific">Candidatus Glassbacteria bacterium RIFCSPLOWO2_12_FULL_58_11</name>
    <dbReference type="NCBI Taxonomy" id="1817867"/>
    <lineage>
        <taxon>Bacteria</taxon>
        <taxon>Candidatus Glassiibacteriota</taxon>
    </lineage>
</organism>
<evidence type="ECO:0000313" key="5">
    <source>
        <dbReference type="EMBL" id="OGG03136.1"/>
    </source>
</evidence>
<dbReference type="STRING" id="1817867.A3F83_09465"/>
<dbReference type="InterPro" id="IPR011991">
    <property type="entry name" value="ArsR-like_HTH"/>
</dbReference>
<dbReference type="SMART" id="SM00418">
    <property type="entry name" value="HTH_ARSR"/>
    <property type="match status" value="1"/>
</dbReference>
<protein>
    <recommendedName>
        <fullName evidence="4">HTH arsR-type domain-containing protein</fullName>
    </recommendedName>
</protein>
<dbReference type="InterPro" id="IPR036390">
    <property type="entry name" value="WH_DNA-bd_sf"/>
</dbReference>
<dbReference type="AlphaFoldDB" id="A0A1F5YSR1"/>
<dbReference type="Pfam" id="PF01022">
    <property type="entry name" value="HTH_5"/>
    <property type="match status" value="1"/>
</dbReference>
<dbReference type="NCBIfam" id="NF033788">
    <property type="entry name" value="HTH_metalloreg"/>
    <property type="match status" value="1"/>
</dbReference>
<dbReference type="Gene3D" id="1.10.10.10">
    <property type="entry name" value="Winged helix-like DNA-binding domain superfamily/Winged helix DNA-binding domain"/>
    <property type="match status" value="1"/>
</dbReference>
<evidence type="ECO:0000256" key="2">
    <source>
        <dbReference type="ARBA" id="ARBA00023125"/>
    </source>
</evidence>
<evidence type="ECO:0000256" key="1">
    <source>
        <dbReference type="ARBA" id="ARBA00023015"/>
    </source>
</evidence>
<dbReference type="GO" id="GO:0003700">
    <property type="term" value="F:DNA-binding transcription factor activity"/>
    <property type="evidence" value="ECO:0007669"/>
    <property type="project" value="InterPro"/>
</dbReference>
<dbReference type="InterPro" id="IPR036388">
    <property type="entry name" value="WH-like_DNA-bd_sf"/>
</dbReference>
<keyword evidence="2" id="KW-0238">DNA-binding</keyword>